<keyword evidence="6 9" id="KW-1133">Transmembrane helix</keyword>
<dbReference type="OrthoDB" id="9811306at2"/>
<reference evidence="11 12" key="1">
    <citation type="submission" date="2019-04" db="EMBL/GenBank/DDBJ databases">
        <title>Natronospirillum operosus gen. nov., sp. nov., a haloalkaliphilic satellite isolated from decaying biomass of laboratory culture of cyanobacterium Geitlerinema sp. and proposal of Natronospirillaceae fam. nov. and Saccharospirillaceae fam. nov.</title>
        <authorList>
            <person name="Kevbrin V."/>
            <person name="Boltyanskaya Y."/>
            <person name="Koziaeva V."/>
            <person name="Grouzdev D.S."/>
            <person name="Park M."/>
            <person name="Cho J."/>
        </authorList>
    </citation>
    <scope>NUCLEOTIDE SEQUENCE [LARGE SCALE GENOMIC DNA]</scope>
    <source>
        <strain evidence="11 12">G-116</strain>
    </source>
</reference>
<dbReference type="RefSeq" id="WP_135485039.1">
    <property type="nucleotide sequence ID" value="NZ_SRMF01000017.1"/>
</dbReference>
<dbReference type="InterPro" id="IPR011712">
    <property type="entry name" value="Sig_transdc_His_kin_sub3_dim/P"/>
</dbReference>
<dbReference type="EMBL" id="SRMF01000017">
    <property type="protein sequence ID" value="TGG90092.1"/>
    <property type="molecule type" value="Genomic_DNA"/>
</dbReference>
<dbReference type="InterPro" id="IPR033480">
    <property type="entry name" value="sCache_2"/>
</dbReference>
<keyword evidence="3" id="KW-0808">Transferase</keyword>
<evidence type="ECO:0000256" key="4">
    <source>
        <dbReference type="ARBA" id="ARBA00022692"/>
    </source>
</evidence>
<evidence type="ECO:0000256" key="6">
    <source>
        <dbReference type="ARBA" id="ARBA00022989"/>
    </source>
</evidence>
<evidence type="ECO:0000256" key="8">
    <source>
        <dbReference type="ARBA" id="ARBA00023136"/>
    </source>
</evidence>
<dbReference type="Pfam" id="PF07730">
    <property type="entry name" value="HisKA_3"/>
    <property type="match status" value="1"/>
</dbReference>
<dbReference type="AlphaFoldDB" id="A0A4Z0W9J9"/>
<comment type="subcellular location">
    <subcellularLocation>
        <location evidence="1">Cell membrane</location>
        <topology evidence="1">Multi-pass membrane protein</topology>
    </subcellularLocation>
</comment>
<dbReference type="InterPro" id="IPR050482">
    <property type="entry name" value="Sensor_HK_TwoCompSys"/>
</dbReference>
<dbReference type="CDD" id="cd16917">
    <property type="entry name" value="HATPase_UhpB-NarQ-NarX-like"/>
    <property type="match status" value="1"/>
</dbReference>
<dbReference type="GO" id="GO:0005886">
    <property type="term" value="C:plasma membrane"/>
    <property type="evidence" value="ECO:0007669"/>
    <property type="project" value="UniProtKB-SubCell"/>
</dbReference>
<gene>
    <name evidence="11" type="ORF">E4656_19690</name>
</gene>
<evidence type="ECO:0000256" key="7">
    <source>
        <dbReference type="ARBA" id="ARBA00023012"/>
    </source>
</evidence>
<comment type="caution">
    <text evidence="11">The sequence shown here is derived from an EMBL/GenBank/DDBJ whole genome shotgun (WGS) entry which is preliminary data.</text>
</comment>
<sequence length="463" mass="51989">MNLKAKILLLAILPLLAAATVLSLLGLNHSRQLAAQVLDVYEYNLTESRKQALKEQMDLASSAIATITSDPQRSEAEQQAAVRHLLQNLSFGEDGYFFAYRQDGINVVHPTIPEFVGEDLYEYRDRNGNLLIQGLLDAANSGGGYHRYIWERPPLMEQEDKLGYADLIEPWNWMFGTGLYLDSITEEVAKVKASFDANIRNSFIAVMTVILATVVLIVLLGLAINLHEHRLADGRLRALVQKFLRLQLNERRKFSRELHDGINQQLVSLKFRIELAEKKLNSASGQQAALQDLGIASTVLNQTIQEVRQISHDLRPVLLDDLGLRPALRALSEHFEELTGTRVELDYDLDSEAVSDEVEITIYRITQESLNNTEKHAAASHVSIRLYQRHGRIHFHIRDDGRGFDPHRAQKQGIGLVNMRERVEVVGGQFSLQAAPGQGAEIHAILPGQKGRAQHTERRQAAS</sequence>
<dbReference type="InterPro" id="IPR003594">
    <property type="entry name" value="HATPase_dom"/>
</dbReference>
<accession>A0A4Z0W9J9</accession>
<dbReference type="SMART" id="SM01049">
    <property type="entry name" value="Cache_2"/>
    <property type="match status" value="1"/>
</dbReference>
<evidence type="ECO:0000256" key="1">
    <source>
        <dbReference type="ARBA" id="ARBA00004651"/>
    </source>
</evidence>
<dbReference type="SUPFAM" id="SSF55874">
    <property type="entry name" value="ATPase domain of HSP90 chaperone/DNA topoisomerase II/histidine kinase"/>
    <property type="match status" value="1"/>
</dbReference>
<evidence type="ECO:0000256" key="9">
    <source>
        <dbReference type="SAM" id="Phobius"/>
    </source>
</evidence>
<organism evidence="11 12">
    <name type="scientific">Natronospirillum operosum</name>
    <dbReference type="NCBI Taxonomy" id="2759953"/>
    <lineage>
        <taxon>Bacteria</taxon>
        <taxon>Pseudomonadati</taxon>
        <taxon>Pseudomonadota</taxon>
        <taxon>Gammaproteobacteria</taxon>
        <taxon>Oceanospirillales</taxon>
        <taxon>Natronospirillaceae</taxon>
        <taxon>Natronospirillum</taxon>
    </lineage>
</organism>
<dbReference type="GO" id="GO:0046983">
    <property type="term" value="F:protein dimerization activity"/>
    <property type="evidence" value="ECO:0007669"/>
    <property type="project" value="InterPro"/>
</dbReference>
<dbReference type="InterPro" id="IPR036890">
    <property type="entry name" value="HATPase_C_sf"/>
</dbReference>
<dbReference type="Proteomes" id="UP000297475">
    <property type="component" value="Unassembled WGS sequence"/>
</dbReference>
<evidence type="ECO:0000259" key="10">
    <source>
        <dbReference type="PROSITE" id="PS50109"/>
    </source>
</evidence>
<keyword evidence="8 9" id="KW-0472">Membrane</keyword>
<keyword evidence="5 11" id="KW-0418">Kinase</keyword>
<keyword evidence="4 9" id="KW-0812">Transmembrane</keyword>
<evidence type="ECO:0000313" key="12">
    <source>
        <dbReference type="Proteomes" id="UP000297475"/>
    </source>
</evidence>
<dbReference type="GO" id="GO:0000155">
    <property type="term" value="F:phosphorelay sensor kinase activity"/>
    <property type="evidence" value="ECO:0007669"/>
    <property type="project" value="InterPro"/>
</dbReference>
<dbReference type="PANTHER" id="PTHR24421">
    <property type="entry name" value="NITRATE/NITRITE SENSOR PROTEIN NARX-RELATED"/>
    <property type="match status" value="1"/>
</dbReference>
<dbReference type="SMART" id="SM00387">
    <property type="entry name" value="HATPase_c"/>
    <property type="match status" value="1"/>
</dbReference>
<dbReference type="PANTHER" id="PTHR24421:SF59">
    <property type="entry name" value="OXYGEN SENSOR HISTIDINE KINASE NREB"/>
    <property type="match status" value="1"/>
</dbReference>
<dbReference type="Gene3D" id="3.30.565.10">
    <property type="entry name" value="Histidine kinase-like ATPase, C-terminal domain"/>
    <property type="match status" value="1"/>
</dbReference>
<protein>
    <submittedName>
        <fullName evidence="11">Histidine kinase</fullName>
    </submittedName>
</protein>
<feature type="transmembrane region" description="Helical" evidence="9">
    <location>
        <begin position="203"/>
        <end position="226"/>
    </location>
</feature>
<dbReference type="InterPro" id="IPR005467">
    <property type="entry name" value="His_kinase_dom"/>
</dbReference>
<dbReference type="Pfam" id="PF02518">
    <property type="entry name" value="HATPase_c"/>
    <property type="match status" value="1"/>
</dbReference>
<keyword evidence="2" id="KW-1003">Cell membrane</keyword>
<dbReference type="Gene3D" id="3.30.450.20">
    <property type="entry name" value="PAS domain"/>
    <property type="match status" value="1"/>
</dbReference>
<dbReference type="Gene3D" id="1.20.5.1930">
    <property type="match status" value="1"/>
</dbReference>
<keyword evidence="7" id="KW-0902">Two-component regulatory system</keyword>
<dbReference type="Pfam" id="PF17200">
    <property type="entry name" value="sCache_2"/>
    <property type="match status" value="1"/>
</dbReference>
<evidence type="ECO:0000256" key="3">
    <source>
        <dbReference type="ARBA" id="ARBA00022679"/>
    </source>
</evidence>
<proteinExistence type="predicted"/>
<name>A0A4Z0W9J9_9GAMM</name>
<evidence type="ECO:0000256" key="5">
    <source>
        <dbReference type="ARBA" id="ARBA00022777"/>
    </source>
</evidence>
<evidence type="ECO:0000313" key="11">
    <source>
        <dbReference type="EMBL" id="TGG90092.1"/>
    </source>
</evidence>
<feature type="domain" description="Histidine kinase" evidence="10">
    <location>
        <begin position="257"/>
        <end position="450"/>
    </location>
</feature>
<keyword evidence="12" id="KW-1185">Reference proteome</keyword>
<evidence type="ECO:0000256" key="2">
    <source>
        <dbReference type="ARBA" id="ARBA00022475"/>
    </source>
</evidence>
<dbReference type="PROSITE" id="PS50109">
    <property type="entry name" value="HIS_KIN"/>
    <property type="match status" value="1"/>
</dbReference>